<evidence type="ECO:0000256" key="7">
    <source>
        <dbReference type="ARBA" id="ARBA00023163"/>
    </source>
</evidence>
<dbReference type="GO" id="GO:0008270">
    <property type="term" value="F:zinc ion binding"/>
    <property type="evidence" value="ECO:0007669"/>
    <property type="project" value="UniProtKB-KW"/>
</dbReference>
<dbReference type="PANTHER" id="PTHR24379:SF121">
    <property type="entry name" value="C2H2-TYPE DOMAIN-CONTAINING PROTEIN"/>
    <property type="match status" value="1"/>
</dbReference>
<keyword evidence="3" id="KW-0677">Repeat</keyword>
<dbReference type="Proteomes" id="UP000499080">
    <property type="component" value="Unassembled WGS sequence"/>
</dbReference>
<keyword evidence="6" id="KW-0805">Transcription regulation</keyword>
<proteinExistence type="predicted"/>
<evidence type="ECO:0000256" key="9">
    <source>
        <dbReference type="PROSITE-ProRule" id="PRU00042"/>
    </source>
</evidence>
<dbReference type="PANTHER" id="PTHR24379">
    <property type="entry name" value="KRAB AND ZINC FINGER DOMAIN-CONTAINING"/>
    <property type="match status" value="1"/>
</dbReference>
<feature type="domain" description="C2H2-type" evidence="10">
    <location>
        <begin position="182"/>
        <end position="209"/>
    </location>
</feature>
<dbReference type="PROSITE" id="PS00028">
    <property type="entry name" value="ZINC_FINGER_C2H2_1"/>
    <property type="match status" value="2"/>
</dbReference>
<keyword evidence="7" id="KW-0804">Transcription</keyword>
<evidence type="ECO:0000313" key="12">
    <source>
        <dbReference type="Proteomes" id="UP000499080"/>
    </source>
</evidence>
<dbReference type="Gene3D" id="3.30.160.60">
    <property type="entry name" value="Classic Zinc Finger"/>
    <property type="match status" value="5"/>
</dbReference>
<keyword evidence="12" id="KW-1185">Reference proteome</keyword>
<dbReference type="Pfam" id="PF00096">
    <property type="entry name" value="zf-C2H2"/>
    <property type="match status" value="3"/>
</dbReference>
<keyword evidence="5" id="KW-0862">Zinc</keyword>
<reference evidence="11 12" key="1">
    <citation type="journal article" date="2019" name="Sci. Rep.">
        <title>Orb-weaving spider Araneus ventricosus genome elucidates the spidroin gene catalogue.</title>
        <authorList>
            <person name="Kono N."/>
            <person name="Nakamura H."/>
            <person name="Ohtoshi R."/>
            <person name="Moran D.A.P."/>
            <person name="Shinohara A."/>
            <person name="Yoshida Y."/>
            <person name="Fujiwara M."/>
            <person name="Mori M."/>
            <person name="Tomita M."/>
            <person name="Arakawa K."/>
        </authorList>
    </citation>
    <scope>NUCLEOTIDE SEQUENCE [LARGE SCALE GENOMIC DNA]</scope>
</reference>
<dbReference type="InterPro" id="IPR056438">
    <property type="entry name" value="Znf-C2H2_CTCF"/>
</dbReference>
<organism evidence="11 12">
    <name type="scientific">Araneus ventricosus</name>
    <name type="common">Orbweaver spider</name>
    <name type="synonym">Epeira ventricosa</name>
    <dbReference type="NCBI Taxonomy" id="182803"/>
    <lineage>
        <taxon>Eukaryota</taxon>
        <taxon>Metazoa</taxon>
        <taxon>Ecdysozoa</taxon>
        <taxon>Arthropoda</taxon>
        <taxon>Chelicerata</taxon>
        <taxon>Arachnida</taxon>
        <taxon>Araneae</taxon>
        <taxon>Araneomorphae</taxon>
        <taxon>Entelegynae</taxon>
        <taxon>Araneoidea</taxon>
        <taxon>Araneidae</taxon>
        <taxon>Araneus</taxon>
    </lineage>
</organism>
<comment type="subcellular location">
    <subcellularLocation>
        <location evidence="1">Nucleus</location>
    </subcellularLocation>
</comment>
<dbReference type="FunFam" id="3.30.160.60:FF:001289">
    <property type="entry name" value="Zinc finger protein 574"/>
    <property type="match status" value="1"/>
</dbReference>
<evidence type="ECO:0000256" key="8">
    <source>
        <dbReference type="ARBA" id="ARBA00023242"/>
    </source>
</evidence>
<dbReference type="OrthoDB" id="6437202at2759"/>
<dbReference type="InterPro" id="IPR036236">
    <property type="entry name" value="Znf_C2H2_sf"/>
</dbReference>
<gene>
    <name evidence="11" type="primary">ZNF227_103</name>
    <name evidence="11" type="ORF">AVEN_162799_1</name>
</gene>
<protein>
    <submittedName>
        <fullName evidence="11">Zinc finger protein 227</fullName>
    </submittedName>
</protein>
<dbReference type="EMBL" id="BGPR01000151">
    <property type="protein sequence ID" value="GBL99784.1"/>
    <property type="molecule type" value="Genomic_DNA"/>
</dbReference>
<keyword evidence="4 9" id="KW-0863">Zinc-finger</keyword>
<feature type="domain" description="C2H2-type" evidence="10">
    <location>
        <begin position="245"/>
        <end position="272"/>
    </location>
</feature>
<keyword evidence="2" id="KW-0479">Metal-binding</keyword>
<evidence type="ECO:0000256" key="6">
    <source>
        <dbReference type="ARBA" id="ARBA00023015"/>
    </source>
</evidence>
<name>A0A4Y2C8Y4_ARAVE</name>
<evidence type="ECO:0000256" key="5">
    <source>
        <dbReference type="ARBA" id="ARBA00022833"/>
    </source>
</evidence>
<evidence type="ECO:0000256" key="3">
    <source>
        <dbReference type="ARBA" id="ARBA00022737"/>
    </source>
</evidence>
<dbReference type="InterPro" id="IPR013087">
    <property type="entry name" value="Znf_C2H2_type"/>
</dbReference>
<evidence type="ECO:0000256" key="4">
    <source>
        <dbReference type="ARBA" id="ARBA00022771"/>
    </source>
</evidence>
<keyword evidence="8" id="KW-0539">Nucleus</keyword>
<accession>A0A4Y2C8Y4</accession>
<dbReference type="GO" id="GO:0005634">
    <property type="term" value="C:nucleus"/>
    <property type="evidence" value="ECO:0007669"/>
    <property type="project" value="UniProtKB-SubCell"/>
</dbReference>
<dbReference type="Pfam" id="PF23611">
    <property type="entry name" value="zf-C2H2_16"/>
    <property type="match status" value="1"/>
</dbReference>
<dbReference type="SUPFAM" id="SSF57667">
    <property type="entry name" value="beta-beta-alpha zinc fingers"/>
    <property type="match status" value="4"/>
</dbReference>
<evidence type="ECO:0000256" key="1">
    <source>
        <dbReference type="ARBA" id="ARBA00004123"/>
    </source>
</evidence>
<feature type="domain" description="C2H2-type" evidence="10">
    <location>
        <begin position="396"/>
        <end position="422"/>
    </location>
</feature>
<dbReference type="GO" id="GO:0006357">
    <property type="term" value="P:regulation of transcription by RNA polymerase II"/>
    <property type="evidence" value="ECO:0007669"/>
    <property type="project" value="UniProtKB-ARBA"/>
</dbReference>
<feature type="domain" description="C2H2-type" evidence="10">
    <location>
        <begin position="340"/>
        <end position="367"/>
    </location>
</feature>
<evidence type="ECO:0000256" key="2">
    <source>
        <dbReference type="ARBA" id="ARBA00022723"/>
    </source>
</evidence>
<sequence>MFAIVIMGVLRLSSGHKELQQSNGRGDTHHLTGSATGGFIMQNETVNASSFDQEVARRLASFTRHSCSYCNYESFHRGEELPIYAKSIHSPSKDIITAEKDMKFLCVFCDYQTDRRGEKLSMDDKNIQKHCNEINTAEKDMKFNCAFCEYKTDHKGGLKNVQLSSRNFEKRKTENLYSLPFHSCAFCSYSTYNKSDLTKHIRKHTGERPFKCHTCGQPVLAPNQNLNPPETRRNTSGNSRGPPLLSCTYCNYATVHKSNFKAHLRKHTGERPFVCKICDFYQILDETLVLEVCLCVYPSTCKLGAVCVPETRTDSWNFEKPGQKTPNLTAYSKLPENLLYPCSYCLYVTPYPTNLKNHLRKHTGEKPFVCQFCGKGFSQKHSLQSHSKLHASQKLHMCAVCKACFRTSSSLRIHMLEHGAKH</sequence>
<feature type="domain" description="C2H2-type" evidence="10">
    <location>
        <begin position="368"/>
        <end position="395"/>
    </location>
</feature>
<dbReference type="PROSITE" id="PS50157">
    <property type="entry name" value="ZINC_FINGER_C2H2_2"/>
    <property type="match status" value="5"/>
</dbReference>
<evidence type="ECO:0000259" key="10">
    <source>
        <dbReference type="PROSITE" id="PS50157"/>
    </source>
</evidence>
<dbReference type="AlphaFoldDB" id="A0A4Y2C8Y4"/>
<dbReference type="SMART" id="SM00355">
    <property type="entry name" value="ZnF_C2H2"/>
    <property type="match status" value="5"/>
</dbReference>
<evidence type="ECO:0000313" key="11">
    <source>
        <dbReference type="EMBL" id="GBL99784.1"/>
    </source>
</evidence>
<comment type="caution">
    <text evidence="11">The sequence shown here is derived from an EMBL/GenBank/DDBJ whole genome shotgun (WGS) entry which is preliminary data.</text>
</comment>